<gene>
    <name evidence="6" type="primary">LOC104593557</name>
</gene>
<evidence type="ECO:0000256" key="4">
    <source>
        <dbReference type="ARBA" id="ARBA00023136"/>
    </source>
</evidence>
<evidence type="ECO:0000256" key="3">
    <source>
        <dbReference type="ARBA" id="ARBA00022989"/>
    </source>
</evidence>
<dbReference type="OrthoDB" id="1580043at2759"/>
<keyword evidence="4" id="KW-0472">Membrane</keyword>
<evidence type="ECO:0000256" key="1">
    <source>
        <dbReference type="ARBA" id="ARBA00004141"/>
    </source>
</evidence>
<organism evidence="5 6">
    <name type="scientific">Nelumbo nucifera</name>
    <name type="common">Sacred lotus</name>
    <dbReference type="NCBI Taxonomy" id="4432"/>
    <lineage>
        <taxon>Eukaryota</taxon>
        <taxon>Viridiplantae</taxon>
        <taxon>Streptophyta</taxon>
        <taxon>Embryophyta</taxon>
        <taxon>Tracheophyta</taxon>
        <taxon>Spermatophyta</taxon>
        <taxon>Magnoliopsida</taxon>
        <taxon>Proteales</taxon>
        <taxon>Nelumbonaceae</taxon>
        <taxon>Nelumbo</taxon>
    </lineage>
</organism>
<accession>A0A1U7ZFR8</accession>
<name>A0A1U7ZFR8_NELNU</name>
<dbReference type="RefSeq" id="XP_010251759.1">
    <property type="nucleotide sequence ID" value="XM_010253457.2"/>
</dbReference>
<dbReference type="SUPFAM" id="SSF81338">
    <property type="entry name" value="Aquaporin-like"/>
    <property type="match status" value="1"/>
</dbReference>
<dbReference type="Gene3D" id="1.20.1080.10">
    <property type="entry name" value="Glycerol uptake facilitator protein"/>
    <property type="match status" value="1"/>
</dbReference>
<dbReference type="Proteomes" id="UP000189703">
    <property type="component" value="Unplaced"/>
</dbReference>
<evidence type="ECO:0000313" key="5">
    <source>
        <dbReference type="Proteomes" id="UP000189703"/>
    </source>
</evidence>
<dbReference type="GO" id="GO:0005783">
    <property type="term" value="C:endoplasmic reticulum"/>
    <property type="evidence" value="ECO:0000318"/>
    <property type="project" value="GO_Central"/>
</dbReference>
<dbReference type="InterPro" id="IPR044226">
    <property type="entry name" value="SIP2-1-like"/>
</dbReference>
<dbReference type="GO" id="GO:0015267">
    <property type="term" value="F:channel activity"/>
    <property type="evidence" value="ECO:0007669"/>
    <property type="project" value="InterPro"/>
</dbReference>
<dbReference type="GeneID" id="104593557"/>
<proteinExistence type="predicted"/>
<dbReference type="PANTHER" id="PTHR47720:SF1">
    <property type="entry name" value="AQUAPORIN SIP2-1-RELATED"/>
    <property type="match status" value="1"/>
</dbReference>
<dbReference type="STRING" id="4432.A0A1U7ZFR8"/>
<sequence length="243" mass="27428">MTRDKFTCLMARVQLILSDLIISFMWVWSCGLTKILLYNYLALGQPIREIMEGSLYVLSIFFFSWLGNNCSGGSYNPFSVSVLSDAISGDNARYWFAVGVRVPTQAIGSTIAVKLIIWAFPEIDHDAILNVDIFRGALVEGALTYLIVVISLEASENHNNNFFLETWISSVCELALHILGTDLTGGCMNSAYAMGWAYARSDHITMNHIFVYWLAPIKATFLGVWTFRLFIRPKELDRKVKIE</sequence>
<evidence type="ECO:0000256" key="2">
    <source>
        <dbReference type="ARBA" id="ARBA00022692"/>
    </source>
</evidence>
<protein>
    <submittedName>
        <fullName evidence="6">Probable aquaporin SIP2-1 isoform X1</fullName>
    </submittedName>
</protein>
<reference evidence="6" key="1">
    <citation type="submission" date="2025-08" db="UniProtKB">
        <authorList>
            <consortium name="RefSeq"/>
        </authorList>
    </citation>
    <scope>IDENTIFICATION</scope>
</reference>
<keyword evidence="5" id="KW-1185">Reference proteome</keyword>
<keyword evidence="3" id="KW-1133">Transmembrane helix</keyword>
<comment type="subcellular location">
    <subcellularLocation>
        <location evidence="1">Membrane</location>
        <topology evidence="1">Multi-pass membrane protein</topology>
    </subcellularLocation>
</comment>
<dbReference type="GO" id="GO:0016020">
    <property type="term" value="C:membrane"/>
    <property type="evidence" value="ECO:0007669"/>
    <property type="project" value="UniProtKB-SubCell"/>
</dbReference>
<keyword evidence="2" id="KW-0812">Transmembrane</keyword>
<dbReference type="KEGG" id="nnu:104593557"/>
<dbReference type="AlphaFoldDB" id="A0A1U7ZFR8"/>
<evidence type="ECO:0000313" key="6">
    <source>
        <dbReference type="RefSeq" id="XP_010251759.1"/>
    </source>
</evidence>
<dbReference type="eggNOG" id="KOG0223">
    <property type="taxonomic scope" value="Eukaryota"/>
</dbReference>
<dbReference type="PANTHER" id="PTHR47720">
    <property type="entry name" value="AQUAPORIN SIP2-1-RELATED"/>
    <property type="match status" value="1"/>
</dbReference>
<dbReference type="InterPro" id="IPR023271">
    <property type="entry name" value="Aquaporin-like"/>
</dbReference>